<dbReference type="Pfam" id="PF10107">
    <property type="entry name" value="Endonuc_Holl"/>
    <property type="match status" value="1"/>
</dbReference>
<evidence type="ECO:0000256" key="1">
    <source>
        <dbReference type="SAM" id="MobiDB-lite"/>
    </source>
</evidence>
<protein>
    <submittedName>
        <fullName evidence="4">Endonuclease</fullName>
    </submittedName>
</protein>
<sequence length="193" mass="21657">MAIAVAIFMGIVIGGLLTYFMLSNSRNTSVVTEYEQKIQQLQLSHQQEIQRAVKKSLNTSRATIKGRIAEQFAPLLPDFEYLPSDAKFLGDPVDYVIFDGYTDWRDGNLPSDAIEVILMDIKSGEARLSQGQLAIAEAIKQGRVRFETLRINPSEPDLSSDGMESGFSVQQFNDPDEEADNYFDYTADKTMQK</sequence>
<dbReference type="OrthoDB" id="37460at2"/>
<evidence type="ECO:0000256" key="2">
    <source>
        <dbReference type="SAM" id="Phobius"/>
    </source>
</evidence>
<dbReference type="Proteomes" id="UP000297834">
    <property type="component" value="Unassembled WGS sequence"/>
</dbReference>
<gene>
    <name evidence="4" type="ORF">E2B99_02300</name>
</gene>
<name>A0A4Y7XFS9_9GAMM</name>
<accession>A0A4Y7XFS9</accession>
<dbReference type="AlphaFoldDB" id="A0A4Y7XFS9"/>
<keyword evidence="5" id="KW-1185">Reference proteome</keyword>
<evidence type="ECO:0000313" key="4">
    <source>
        <dbReference type="EMBL" id="TEU30352.1"/>
    </source>
</evidence>
<proteinExistence type="predicted"/>
<keyword evidence="4" id="KW-0540">Nuclease</keyword>
<dbReference type="GO" id="GO:0004519">
    <property type="term" value="F:endonuclease activity"/>
    <property type="evidence" value="ECO:0007669"/>
    <property type="project" value="UniProtKB-KW"/>
</dbReference>
<keyword evidence="2" id="KW-1133">Transmembrane helix</keyword>
<comment type="caution">
    <text evidence="4">The sequence shown here is derived from an EMBL/GenBank/DDBJ whole genome shotgun (WGS) entry which is preliminary data.</text>
</comment>
<keyword evidence="2" id="KW-0472">Membrane</keyword>
<keyword evidence="2" id="KW-0812">Transmembrane</keyword>
<keyword evidence="4" id="KW-0378">Hydrolase</keyword>
<feature type="domain" description="Holliday junction resolvase-related" evidence="3">
    <location>
        <begin position="27"/>
        <end position="150"/>
    </location>
</feature>
<organism evidence="4 5">
    <name type="scientific">Alkanindiges illinoisensis</name>
    <dbReference type="NCBI Taxonomy" id="197183"/>
    <lineage>
        <taxon>Bacteria</taxon>
        <taxon>Pseudomonadati</taxon>
        <taxon>Pseudomonadota</taxon>
        <taxon>Gammaproteobacteria</taxon>
        <taxon>Moraxellales</taxon>
        <taxon>Moraxellaceae</taxon>
        <taxon>Alkanindiges</taxon>
    </lineage>
</organism>
<evidence type="ECO:0000313" key="5">
    <source>
        <dbReference type="Proteomes" id="UP000297834"/>
    </source>
</evidence>
<evidence type="ECO:0000259" key="3">
    <source>
        <dbReference type="Pfam" id="PF10107"/>
    </source>
</evidence>
<dbReference type="EMBL" id="SNTY01000009">
    <property type="protein sequence ID" value="TEU30352.1"/>
    <property type="molecule type" value="Genomic_DNA"/>
</dbReference>
<dbReference type="InterPro" id="IPR019287">
    <property type="entry name" value="Hday_junct_resolvase-rel_dom"/>
</dbReference>
<reference evidence="4 5" key="1">
    <citation type="submission" date="2019-03" db="EMBL/GenBank/DDBJ databases">
        <title>Alkanindiges illinoisensis: a potential pathogenic isolated from ascites of a gastric cancer patient with abdominal metastasis.</title>
        <authorList>
            <person name="Hu X."/>
            <person name="Yang B."/>
            <person name="Yan X."/>
            <person name="Lin L."/>
            <person name="Zhao H."/>
            <person name="Zhou F."/>
            <person name="Su B."/>
            <person name="Chen J."/>
            <person name="Rui Y."/>
            <person name="Wang Q."/>
            <person name="Zheng L."/>
        </authorList>
    </citation>
    <scope>NUCLEOTIDE SEQUENCE [LARGE SCALE GENOMIC DNA]</scope>
    <source>
        <strain evidence="4 5">NFYY 23406</strain>
    </source>
</reference>
<keyword evidence="4" id="KW-0255">Endonuclease</keyword>
<feature type="transmembrane region" description="Helical" evidence="2">
    <location>
        <begin position="6"/>
        <end position="22"/>
    </location>
</feature>
<feature type="region of interest" description="Disordered" evidence="1">
    <location>
        <begin position="153"/>
        <end position="193"/>
    </location>
</feature>